<sequence>MLFDSITNEPEWQVWILYYNNEIVGTTAAHS</sequence>
<proteinExistence type="predicted"/>
<feature type="non-terminal residue" evidence="1">
    <location>
        <position position="31"/>
    </location>
</feature>
<reference evidence="1" key="1">
    <citation type="submission" date="2018-05" db="EMBL/GenBank/DDBJ databases">
        <authorList>
            <person name="Lanie J.A."/>
            <person name="Ng W.-L."/>
            <person name="Kazmierczak K.M."/>
            <person name="Andrzejewski T.M."/>
            <person name="Davidsen T.M."/>
            <person name="Wayne K.J."/>
            <person name="Tettelin H."/>
            <person name="Glass J.I."/>
            <person name="Rusch D."/>
            <person name="Podicherti R."/>
            <person name="Tsui H.-C.T."/>
            <person name="Winkler M.E."/>
        </authorList>
    </citation>
    <scope>NUCLEOTIDE SEQUENCE</scope>
</reference>
<dbReference type="EMBL" id="UINC01052281">
    <property type="protein sequence ID" value="SVB67433.1"/>
    <property type="molecule type" value="Genomic_DNA"/>
</dbReference>
<name>A0A382FYS7_9ZZZZ</name>
<evidence type="ECO:0000313" key="1">
    <source>
        <dbReference type="EMBL" id="SVB67433.1"/>
    </source>
</evidence>
<protein>
    <submittedName>
        <fullName evidence="1">Uncharacterized protein</fullName>
    </submittedName>
</protein>
<dbReference type="AlphaFoldDB" id="A0A382FYS7"/>
<accession>A0A382FYS7</accession>
<organism evidence="1">
    <name type="scientific">marine metagenome</name>
    <dbReference type="NCBI Taxonomy" id="408172"/>
    <lineage>
        <taxon>unclassified sequences</taxon>
        <taxon>metagenomes</taxon>
        <taxon>ecological metagenomes</taxon>
    </lineage>
</organism>
<gene>
    <name evidence="1" type="ORF">METZ01_LOCUS220287</name>
</gene>